<gene>
    <name evidence="6" type="ORF">SMD27_19325</name>
</gene>
<comment type="pathway">
    <text evidence="4">Phospholipid metabolism.</text>
</comment>
<protein>
    <recommendedName>
        <fullName evidence="8">Methyltransferase domain-containing protein</fullName>
    </recommendedName>
</protein>
<evidence type="ECO:0000256" key="1">
    <source>
        <dbReference type="ARBA" id="ARBA00005189"/>
    </source>
</evidence>
<comment type="pathway">
    <text evidence="1">Lipid metabolism.</text>
</comment>
<evidence type="ECO:0000256" key="3">
    <source>
        <dbReference type="ARBA" id="ARBA00022679"/>
    </source>
</evidence>
<evidence type="ECO:0008006" key="8">
    <source>
        <dbReference type="Google" id="ProtNLM"/>
    </source>
</evidence>
<dbReference type="Gene3D" id="3.40.50.150">
    <property type="entry name" value="Vaccinia Virus protein VP39"/>
    <property type="match status" value="1"/>
</dbReference>
<dbReference type="EMBL" id="JAXCLW010000007">
    <property type="protein sequence ID" value="MDY0885003.1"/>
    <property type="molecule type" value="Genomic_DNA"/>
</dbReference>
<sequence length="291" mass="32186">MLAYYEQKSQPAGSATGDEGERQVTVPPLAPWENPRIRIMQLIWGAGWDKPGGAEHVLRLVKPFSLDPSKSIMEFGAGLGGGARTIAHDCAVWVTAFEGDAELTKAGKNLSVLAGLDRKAEMQLHVPNDFQPGPKHFDCILSAETLFAYPGKYELLAQFQDTLKAQGQMSITDFVLAPGASPDDERLRGIHDRPVEFWRADQYEARFRELNLDLRITEDITDQYRKLILAGLANFAQGDAVTLATARTYPEAVAAELNKWTVRLKAFDAGLLQVVRLFVIKKGGAKLMSDW</sequence>
<keyword evidence="3" id="KW-0808">Transferase</keyword>
<evidence type="ECO:0000313" key="6">
    <source>
        <dbReference type="EMBL" id="MDY0885003.1"/>
    </source>
</evidence>
<dbReference type="InterPro" id="IPR029063">
    <property type="entry name" value="SAM-dependent_MTases_sf"/>
</dbReference>
<evidence type="ECO:0000256" key="5">
    <source>
        <dbReference type="SAM" id="MobiDB-lite"/>
    </source>
</evidence>
<accession>A0ABU5EHT9</accession>
<dbReference type="RefSeq" id="WP_320510077.1">
    <property type="nucleotide sequence ID" value="NZ_JAXCLW010000007.1"/>
</dbReference>
<evidence type="ECO:0000256" key="2">
    <source>
        <dbReference type="ARBA" id="ARBA00022603"/>
    </source>
</evidence>
<name>A0ABU5EHT9_9PROT</name>
<keyword evidence="7" id="KW-1185">Reference proteome</keyword>
<dbReference type="PANTHER" id="PTHR44307:SF2">
    <property type="entry name" value="PHOSPHOETHANOLAMINE METHYLTRANSFERASE ISOFORM X1"/>
    <property type="match status" value="1"/>
</dbReference>
<comment type="caution">
    <text evidence="6">The sequence shown here is derived from an EMBL/GenBank/DDBJ whole genome shotgun (WGS) entry which is preliminary data.</text>
</comment>
<feature type="region of interest" description="Disordered" evidence="5">
    <location>
        <begin position="1"/>
        <end position="27"/>
    </location>
</feature>
<organism evidence="6 7">
    <name type="scientific">Dongia soli</name>
    <dbReference type="NCBI Taxonomy" id="600628"/>
    <lineage>
        <taxon>Bacteria</taxon>
        <taxon>Pseudomonadati</taxon>
        <taxon>Pseudomonadota</taxon>
        <taxon>Alphaproteobacteria</taxon>
        <taxon>Rhodospirillales</taxon>
        <taxon>Dongiaceae</taxon>
        <taxon>Dongia</taxon>
    </lineage>
</organism>
<dbReference type="PANTHER" id="PTHR44307">
    <property type="entry name" value="PHOSPHOETHANOLAMINE METHYLTRANSFERASE"/>
    <property type="match status" value="1"/>
</dbReference>
<evidence type="ECO:0000313" key="7">
    <source>
        <dbReference type="Proteomes" id="UP001279642"/>
    </source>
</evidence>
<dbReference type="SUPFAM" id="SSF53335">
    <property type="entry name" value="S-adenosyl-L-methionine-dependent methyltransferases"/>
    <property type="match status" value="1"/>
</dbReference>
<evidence type="ECO:0000256" key="4">
    <source>
        <dbReference type="ARBA" id="ARBA00025707"/>
    </source>
</evidence>
<reference evidence="6 7" key="1">
    <citation type="journal article" date="2016" name="Antonie Van Leeuwenhoek">
        <title>Dongia soli sp. nov., isolated from soil from Dokdo, Korea.</title>
        <authorList>
            <person name="Kim D.U."/>
            <person name="Lee H."/>
            <person name="Kim H."/>
            <person name="Kim S.G."/>
            <person name="Ka J.O."/>
        </authorList>
    </citation>
    <scope>NUCLEOTIDE SEQUENCE [LARGE SCALE GENOMIC DNA]</scope>
    <source>
        <strain evidence="6 7">D78</strain>
    </source>
</reference>
<keyword evidence="2" id="KW-0489">Methyltransferase</keyword>
<proteinExistence type="predicted"/>
<dbReference type="Proteomes" id="UP001279642">
    <property type="component" value="Unassembled WGS sequence"/>
</dbReference>